<dbReference type="Pfam" id="PF13410">
    <property type="entry name" value="GST_C_2"/>
    <property type="match status" value="1"/>
</dbReference>
<dbReference type="InterPro" id="IPR026928">
    <property type="entry name" value="FAX/IsoI-like"/>
</dbReference>
<evidence type="ECO:0000313" key="2">
    <source>
        <dbReference type="EMBL" id="TKZ17925.1"/>
    </source>
</evidence>
<dbReference type="SFLD" id="SFLDG01200">
    <property type="entry name" value="SUF1.1"/>
    <property type="match status" value="1"/>
</dbReference>
<dbReference type="Pfam" id="PF17172">
    <property type="entry name" value="GST_N_4"/>
    <property type="match status" value="1"/>
</dbReference>
<dbReference type="SUPFAM" id="SSF52833">
    <property type="entry name" value="Thioredoxin-like"/>
    <property type="match status" value="1"/>
</dbReference>
<proteinExistence type="predicted"/>
<feature type="domain" description="Thioredoxin-like fold" evidence="1">
    <location>
        <begin position="18"/>
        <end position="113"/>
    </location>
</feature>
<name>A0A4U7MXL5_9RHOB</name>
<dbReference type="GO" id="GO:0005737">
    <property type="term" value="C:cytoplasm"/>
    <property type="evidence" value="ECO:0007669"/>
    <property type="project" value="TreeGrafter"/>
</dbReference>
<dbReference type="EMBL" id="SULI01000020">
    <property type="protein sequence ID" value="TKZ17925.1"/>
    <property type="molecule type" value="Genomic_DNA"/>
</dbReference>
<dbReference type="OrthoDB" id="7664269at2"/>
<keyword evidence="3" id="KW-1185">Reference proteome</keyword>
<protein>
    <submittedName>
        <fullName evidence="2">Glutathione S-transferase family protein</fullName>
    </submittedName>
</protein>
<sequence length="235" mass="26120">MLTLLTFPGGFEQPSHSPFCIKAMGLLEMSGQKWQPKYLSNPSKMPLSRLPVLKTSNGLVPDSAMIQGWLEARGAEFYDGLTDIERAQAHAITRMVEENLRLGLVHDRWLNETCWRITRDAFFKEIPVVLRPAIAGHVRKKARAGLVAHGIAQFTESDRLGRLEKDLDALDQLLGSQKFLFGEKPSGADVAVVPVLDGIRTLPVATGLRVLVHERESLVAYVHRGRDAFYPSLPA</sequence>
<dbReference type="PANTHER" id="PTHR12289">
    <property type="entry name" value="METAXIN RELATED"/>
    <property type="match status" value="1"/>
</dbReference>
<dbReference type="SFLD" id="SFLDG01180">
    <property type="entry name" value="SUF1"/>
    <property type="match status" value="1"/>
</dbReference>
<dbReference type="CDD" id="cd03193">
    <property type="entry name" value="GST_C_Metaxin"/>
    <property type="match status" value="1"/>
</dbReference>
<dbReference type="Proteomes" id="UP000306575">
    <property type="component" value="Unassembled WGS sequence"/>
</dbReference>
<dbReference type="RefSeq" id="WP_138016987.1">
    <property type="nucleotide sequence ID" value="NZ_SULI01000020.1"/>
</dbReference>
<comment type="caution">
    <text evidence="2">The sequence shown here is derived from an EMBL/GenBank/DDBJ whole genome shotgun (WGS) entry which is preliminary data.</text>
</comment>
<dbReference type="Gene3D" id="3.40.30.10">
    <property type="entry name" value="Glutaredoxin"/>
    <property type="match status" value="1"/>
</dbReference>
<evidence type="ECO:0000259" key="1">
    <source>
        <dbReference type="Pfam" id="PF17172"/>
    </source>
</evidence>
<dbReference type="AlphaFoldDB" id="A0A4U7MXL5"/>
<dbReference type="GO" id="GO:0016740">
    <property type="term" value="F:transferase activity"/>
    <property type="evidence" value="ECO:0007669"/>
    <property type="project" value="UniProtKB-KW"/>
</dbReference>
<accession>A0A4U7MXL5</accession>
<dbReference type="InterPro" id="IPR036282">
    <property type="entry name" value="Glutathione-S-Trfase_C_sf"/>
</dbReference>
<dbReference type="PANTHER" id="PTHR12289:SF41">
    <property type="entry name" value="FAILED AXON CONNECTIONS-RELATED"/>
    <property type="match status" value="1"/>
</dbReference>
<reference evidence="2 3" key="1">
    <citation type="submission" date="2019-04" db="EMBL/GenBank/DDBJ databases">
        <title>Genome sequence of Pelagicola litoralis CL-ES2.</title>
        <authorList>
            <person name="Cao J."/>
        </authorList>
    </citation>
    <scope>NUCLEOTIDE SEQUENCE [LARGE SCALE GENOMIC DNA]</scope>
    <source>
        <strain evidence="2 3">CL-ES2</strain>
    </source>
</reference>
<dbReference type="SUPFAM" id="SSF47616">
    <property type="entry name" value="GST C-terminal domain-like"/>
    <property type="match status" value="1"/>
</dbReference>
<dbReference type="SFLD" id="SFLDS00019">
    <property type="entry name" value="Glutathione_Transferase_(cytos"/>
    <property type="match status" value="1"/>
</dbReference>
<gene>
    <name evidence="2" type="ORF">FAP39_13835</name>
</gene>
<dbReference type="InterPro" id="IPR050931">
    <property type="entry name" value="Mito_Protein_Transport_Metaxin"/>
</dbReference>
<dbReference type="InterPro" id="IPR012336">
    <property type="entry name" value="Thioredoxin-like_fold"/>
</dbReference>
<keyword evidence="2" id="KW-0808">Transferase</keyword>
<dbReference type="Gene3D" id="1.20.1050.10">
    <property type="match status" value="1"/>
</dbReference>
<organism evidence="2 3">
    <name type="scientific">Shimia litoralis</name>
    <dbReference type="NCBI Taxonomy" id="420403"/>
    <lineage>
        <taxon>Bacteria</taxon>
        <taxon>Pseudomonadati</taxon>
        <taxon>Pseudomonadota</taxon>
        <taxon>Alphaproteobacteria</taxon>
        <taxon>Rhodobacterales</taxon>
        <taxon>Roseobacteraceae</taxon>
    </lineage>
</organism>
<dbReference type="InterPro" id="IPR036249">
    <property type="entry name" value="Thioredoxin-like_sf"/>
</dbReference>
<dbReference type="InterPro" id="IPR040079">
    <property type="entry name" value="Glutathione_S-Trfase"/>
</dbReference>
<evidence type="ECO:0000313" key="3">
    <source>
        <dbReference type="Proteomes" id="UP000306575"/>
    </source>
</evidence>